<reference evidence="1 2" key="1">
    <citation type="submission" date="2019-01" db="EMBL/GenBank/DDBJ databases">
        <title>Draft genome sequence of heavy metal resistant Bacillus cereus NWUAB01.</title>
        <authorList>
            <person name="Babalola O."/>
            <person name="Aremu B.R."/>
            <person name="Ayangbenro A.S."/>
        </authorList>
    </citation>
    <scope>NUCLEOTIDE SEQUENCE [LARGE SCALE GENOMIC DNA]</scope>
    <source>
        <strain evidence="1 2">NWUAB01</strain>
    </source>
</reference>
<organism evidence="1 2">
    <name type="scientific">Bacillus cereus</name>
    <dbReference type="NCBI Taxonomy" id="1396"/>
    <lineage>
        <taxon>Bacteria</taxon>
        <taxon>Bacillati</taxon>
        <taxon>Bacillota</taxon>
        <taxon>Bacilli</taxon>
        <taxon>Bacillales</taxon>
        <taxon>Bacillaceae</taxon>
        <taxon>Bacillus</taxon>
        <taxon>Bacillus cereus group</taxon>
    </lineage>
</organism>
<name>A0A9X8NVA2_BACCE</name>
<dbReference type="RefSeq" id="WP_113303909.1">
    <property type="nucleotide sequence ID" value="NZ_QNGD03000007.1"/>
</dbReference>
<dbReference type="EMBL" id="QNGD03000007">
    <property type="protein sequence ID" value="RWQ73426.1"/>
    <property type="molecule type" value="Genomic_DNA"/>
</dbReference>
<proteinExistence type="predicted"/>
<evidence type="ECO:0000313" key="2">
    <source>
        <dbReference type="Proteomes" id="UP000253597"/>
    </source>
</evidence>
<dbReference type="AlphaFoldDB" id="A0A9X8NVA2"/>
<sequence length="74" mass="8534">MDLTFALGLPFLLIDFSATIDSMLKMGVVTFILELIHKSIHANYVYFEKDTGYRDYETNSAKKINLEKKTKNNL</sequence>
<accession>A0A9X8NVA2</accession>
<dbReference type="Proteomes" id="UP000253597">
    <property type="component" value="Unassembled WGS sequence"/>
</dbReference>
<protein>
    <submittedName>
        <fullName evidence="1">Uncharacterized protein</fullName>
    </submittedName>
</protein>
<evidence type="ECO:0000313" key="1">
    <source>
        <dbReference type="EMBL" id="RWQ73426.1"/>
    </source>
</evidence>
<comment type="caution">
    <text evidence="1">The sequence shown here is derived from an EMBL/GenBank/DDBJ whole genome shotgun (WGS) entry which is preliminary data.</text>
</comment>
<gene>
    <name evidence="1" type="ORF">DR116_0015275</name>
</gene>